<comment type="similarity">
    <text evidence="1">Belongs to the asaB hydroxylase/desaturase family.</text>
</comment>
<dbReference type="GO" id="GO:0016491">
    <property type="term" value="F:oxidoreductase activity"/>
    <property type="evidence" value="ECO:0007669"/>
    <property type="project" value="InterPro"/>
</dbReference>
<evidence type="ECO:0008006" key="4">
    <source>
        <dbReference type="Google" id="ProtNLM"/>
    </source>
</evidence>
<dbReference type="Proteomes" id="UP000521872">
    <property type="component" value="Unassembled WGS sequence"/>
</dbReference>
<dbReference type="NCBIfam" id="NF041278">
    <property type="entry name" value="CmcJ_NvfI_EfuI"/>
    <property type="match status" value="1"/>
</dbReference>
<dbReference type="EMBL" id="JAACJL010000059">
    <property type="protein sequence ID" value="KAF4609912.1"/>
    <property type="molecule type" value="Genomic_DNA"/>
</dbReference>
<dbReference type="PANTHER" id="PTHR34598:SF3">
    <property type="entry name" value="OXIDOREDUCTASE AN1597"/>
    <property type="match status" value="1"/>
</dbReference>
<dbReference type="AlphaFoldDB" id="A0A8H4VHX6"/>
<organism evidence="2 3">
    <name type="scientific">Agrocybe pediades</name>
    <dbReference type="NCBI Taxonomy" id="84607"/>
    <lineage>
        <taxon>Eukaryota</taxon>
        <taxon>Fungi</taxon>
        <taxon>Dikarya</taxon>
        <taxon>Basidiomycota</taxon>
        <taxon>Agaricomycotina</taxon>
        <taxon>Agaricomycetes</taxon>
        <taxon>Agaricomycetidae</taxon>
        <taxon>Agaricales</taxon>
        <taxon>Agaricineae</taxon>
        <taxon>Strophariaceae</taxon>
        <taxon>Agrocybe</taxon>
    </lineage>
</organism>
<reference evidence="2 3" key="1">
    <citation type="submission" date="2019-12" db="EMBL/GenBank/DDBJ databases">
        <authorList>
            <person name="Floudas D."/>
            <person name="Bentzer J."/>
            <person name="Ahren D."/>
            <person name="Johansson T."/>
            <person name="Persson P."/>
            <person name="Tunlid A."/>
        </authorList>
    </citation>
    <scope>NUCLEOTIDE SEQUENCE [LARGE SCALE GENOMIC DNA]</scope>
    <source>
        <strain evidence="2 3">CBS 102.39</strain>
    </source>
</reference>
<protein>
    <recommendedName>
        <fullName evidence="4">Methyltransferase</fullName>
    </recommendedName>
</protein>
<dbReference type="InterPro" id="IPR044053">
    <property type="entry name" value="AsaB-like"/>
</dbReference>
<evidence type="ECO:0000256" key="1">
    <source>
        <dbReference type="ARBA" id="ARBA00023604"/>
    </source>
</evidence>
<dbReference type="PANTHER" id="PTHR34598">
    <property type="entry name" value="BLL6449 PROTEIN"/>
    <property type="match status" value="1"/>
</dbReference>
<accession>A0A8H4VHX6</accession>
<keyword evidence="3" id="KW-1185">Reference proteome</keyword>
<name>A0A8H4VHX6_9AGAR</name>
<sequence>MPRNGPKVTTGSVNFLAPPADPKETLFHYTNVELANGKDMKNYELARHTVQIENLRGKEQSVSLDTTGFQYFRLAASHKSFATDEEIKEEYYPESIELIKKLTGATKVVIFDHTIRRRDPGVADTSETRQPAAVVHGDQTTISSVARVHRHLPEPEAIEALKRRFQIINLWRPIAVPAYDWPLALCDYRSVKREQDTVPIKLIYPDFEGELLGVKYSPDYKWKYLDGMTPEEGVLIKCFDSIQDGSVAIFTPHTAFEDPATPQDAPYRRSIELRALVFYN</sequence>
<proteinExistence type="inferred from homology"/>
<evidence type="ECO:0000313" key="3">
    <source>
        <dbReference type="Proteomes" id="UP000521872"/>
    </source>
</evidence>
<evidence type="ECO:0000313" key="2">
    <source>
        <dbReference type="EMBL" id="KAF4609912.1"/>
    </source>
</evidence>
<comment type="caution">
    <text evidence="2">The sequence shown here is derived from an EMBL/GenBank/DDBJ whole genome shotgun (WGS) entry which is preliminary data.</text>
</comment>
<gene>
    <name evidence="2" type="ORF">D9613_010243</name>
</gene>